<dbReference type="Proteomes" id="UP000410492">
    <property type="component" value="Unassembled WGS sequence"/>
</dbReference>
<dbReference type="AlphaFoldDB" id="A0A653CET3"/>
<gene>
    <name evidence="1" type="ORF">CALMAC_LOCUS8517</name>
</gene>
<name>A0A653CET3_CALMS</name>
<evidence type="ECO:0000313" key="1">
    <source>
        <dbReference type="EMBL" id="VEN46425.1"/>
    </source>
</evidence>
<dbReference type="EMBL" id="CAACVG010007644">
    <property type="protein sequence ID" value="VEN46425.1"/>
    <property type="molecule type" value="Genomic_DNA"/>
</dbReference>
<proteinExistence type="predicted"/>
<reference evidence="1 2" key="1">
    <citation type="submission" date="2019-01" db="EMBL/GenBank/DDBJ databases">
        <authorList>
            <person name="Sayadi A."/>
        </authorList>
    </citation>
    <scope>NUCLEOTIDE SEQUENCE [LARGE SCALE GENOMIC DNA]</scope>
</reference>
<evidence type="ECO:0000313" key="2">
    <source>
        <dbReference type="Proteomes" id="UP000410492"/>
    </source>
</evidence>
<dbReference type="OrthoDB" id="7540822at2759"/>
<keyword evidence="2" id="KW-1185">Reference proteome</keyword>
<protein>
    <submittedName>
        <fullName evidence="1">Uncharacterized protein</fullName>
    </submittedName>
</protein>
<accession>A0A653CET3</accession>
<sequence>MSFKLRDEHWETMLTFFEAHPDLSHGRLKGLNARERAKQLWAELSQKLNSLGFGERSVDKWQKVAEKENEKFRASDINQIEDVLSWVLSVDESQPGSSNPASTPKTNKRIIDHDHDYGMRSAKKVKKTNIAYIETIEVLKEIKNCLHAGLADIKDSLDGIRSAIEKNQANT</sequence>
<organism evidence="1 2">
    <name type="scientific">Callosobruchus maculatus</name>
    <name type="common">Southern cowpea weevil</name>
    <name type="synonym">Pulse bruchid</name>
    <dbReference type="NCBI Taxonomy" id="64391"/>
    <lineage>
        <taxon>Eukaryota</taxon>
        <taxon>Metazoa</taxon>
        <taxon>Ecdysozoa</taxon>
        <taxon>Arthropoda</taxon>
        <taxon>Hexapoda</taxon>
        <taxon>Insecta</taxon>
        <taxon>Pterygota</taxon>
        <taxon>Neoptera</taxon>
        <taxon>Endopterygota</taxon>
        <taxon>Coleoptera</taxon>
        <taxon>Polyphaga</taxon>
        <taxon>Cucujiformia</taxon>
        <taxon>Chrysomeloidea</taxon>
        <taxon>Chrysomelidae</taxon>
        <taxon>Bruchinae</taxon>
        <taxon>Bruchini</taxon>
        <taxon>Callosobruchus</taxon>
    </lineage>
</organism>